<evidence type="ECO:0000313" key="2">
    <source>
        <dbReference type="EMBL" id="PVU74954.1"/>
    </source>
</evidence>
<protein>
    <submittedName>
        <fullName evidence="2">Uncharacterized protein</fullName>
    </submittedName>
</protein>
<dbReference type="Proteomes" id="UP000245638">
    <property type="component" value="Unassembled WGS sequence"/>
</dbReference>
<feature type="transmembrane region" description="Helical" evidence="1">
    <location>
        <begin position="6"/>
        <end position="28"/>
    </location>
</feature>
<feature type="transmembrane region" description="Helical" evidence="1">
    <location>
        <begin position="40"/>
        <end position="64"/>
    </location>
</feature>
<keyword evidence="1" id="KW-1133">Transmembrane helix</keyword>
<dbReference type="AlphaFoldDB" id="A0A2T9X4D3"/>
<organism evidence="2 3">
    <name type="scientific">Acidianus hospitalis</name>
    <dbReference type="NCBI Taxonomy" id="563177"/>
    <lineage>
        <taxon>Archaea</taxon>
        <taxon>Thermoproteota</taxon>
        <taxon>Thermoprotei</taxon>
        <taxon>Sulfolobales</taxon>
        <taxon>Sulfolobaceae</taxon>
        <taxon>Acidianus</taxon>
    </lineage>
</organism>
<gene>
    <name evidence="2" type="ORF">DDW13_05740</name>
</gene>
<evidence type="ECO:0000256" key="1">
    <source>
        <dbReference type="SAM" id="Phobius"/>
    </source>
</evidence>
<feature type="transmembrane region" description="Helical" evidence="1">
    <location>
        <begin position="70"/>
        <end position="93"/>
    </location>
</feature>
<name>A0A2T9X4D3_9CREN</name>
<proteinExistence type="predicted"/>
<sequence>MRSIKISIPVSLVTWWLPLVGGAIIGFISGTIERKIASAIISVGITSAIASTFYILLGFKVLYVPLLGNLLPIILVISSVVNSALAVFVAYFISTKMIRSTFEGNNAKIEFYARDQDEINEKLNEIATQCSEPTYSFHSENEVEVTRRCEGFTMRYIIRKEGKLFKVTLFINGDQ</sequence>
<keyword evidence="1" id="KW-0472">Membrane</keyword>
<comment type="caution">
    <text evidence="2">The sequence shown here is derived from an EMBL/GenBank/DDBJ whole genome shotgun (WGS) entry which is preliminary data.</text>
</comment>
<keyword evidence="1" id="KW-0812">Transmembrane</keyword>
<reference evidence="2 3" key="1">
    <citation type="journal article" date="2015" name="Appl. Environ. Microbiol.">
        <title>Nanoarchaeota, Their Sulfolobales Host, and Nanoarchaeota Virus Distribution across Yellowstone National Park Hot Springs.</title>
        <authorList>
            <person name="Munson-McGee J.H."/>
            <person name="Field E.K."/>
            <person name="Bateson M."/>
            <person name="Rooney C."/>
            <person name="Stepanauskas R."/>
            <person name="Young M.J."/>
        </authorList>
    </citation>
    <scope>NUCLEOTIDE SEQUENCE [LARGE SCALE GENOMIC DNA]</scope>
    <source>
        <strain evidence="2">SCGC AC-742_N10</strain>
    </source>
</reference>
<dbReference type="EMBL" id="QEFD01000170">
    <property type="protein sequence ID" value="PVU74954.1"/>
    <property type="molecule type" value="Genomic_DNA"/>
</dbReference>
<accession>A0A2T9X4D3</accession>
<evidence type="ECO:0000313" key="3">
    <source>
        <dbReference type="Proteomes" id="UP000245638"/>
    </source>
</evidence>